<evidence type="ECO:0000313" key="3">
    <source>
        <dbReference type="EMBL" id="VUZ52599.1"/>
    </source>
</evidence>
<evidence type="ECO:0000256" key="1">
    <source>
        <dbReference type="SAM" id="Coils"/>
    </source>
</evidence>
<name>A0A564YZZ6_HYMDI</name>
<organism evidence="3 4">
    <name type="scientific">Hymenolepis diminuta</name>
    <name type="common">Rat tapeworm</name>
    <dbReference type="NCBI Taxonomy" id="6216"/>
    <lineage>
        <taxon>Eukaryota</taxon>
        <taxon>Metazoa</taxon>
        <taxon>Spiralia</taxon>
        <taxon>Lophotrochozoa</taxon>
        <taxon>Platyhelminthes</taxon>
        <taxon>Cestoda</taxon>
        <taxon>Eucestoda</taxon>
        <taxon>Cyclophyllidea</taxon>
        <taxon>Hymenolepididae</taxon>
        <taxon>Hymenolepis</taxon>
    </lineage>
</organism>
<feature type="region of interest" description="Disordered" evidence="2">
    <location>
        <begin position="40"/>
        <end position="123"/>
    </location>
</feature>
<evidence type="ECO:0000313" key="4">
    <source>
        <dbReference type="Proteomes" id="UP000321570"/>
    </source>
</evidence>
<feature type="coiled-coil region" evidence="1">
    <location>
        <begin position="5"/>
        <end position="35"/>
    </location>
</feature>
<feature type="non-terminal residue" evidence="3">
    <location>
        <position position="123"/>
    </location>
</feature>
<gene>
    <name evidence="3" type="ORF">WMSIL1_LOCUS11115</name>
</gene>
<evidence type="ECO:0000256" key="2">
    <source>
        <dbReference type="SAM" id="MobiDB-lite"/>
    </source>
</evidence>
<dbReference type="Proteomes" id="UP000321570">
    <property type="component" value="Unassembled WGS sequence"/>
</dbReference>
<feature type="compositionally biased region" description="Low complexity" evidence="2">
    <location>
        <begin position="93"/>
        <end position="103"/>
    </location>
</feature>
<keyword evidence="4" id="KW-1185">Reference proteome</keyword>
<feature type="non-terminal residue" evidence="3">
    <location>
        <position position="1"/>
    </location>
</feature>
<accession>A0A564YZZ6</accession>
<keyword evidence="1" id="KW-0175">Coiled coil</keyword>
<feature type="compositionally biased region" description="Basic and acidic residues" evidence="2">
    <location>
        <begin position="113"/>
        <end position="123"/>
    </location>
</feature>
<sequence length="123" mass="14249">RLEFEKQEAAKIENYEEAKEKKEQIHQIREEMARNIDLDALLSAGTRSQHYPRSIGPPPKSMTSMQQDNLRHSIERQDELEHGYERDEQEVDSSNSSRSSGGSAFQPRQWHSSVDERPLPALM</sequence>
<feature type="compositionally biased region" description="Basic and acidic residues" evidence="2">
    <location>
        <begin position="69"/>
        <end position="86"/>
    </location>
</feature>
<dbReference type="EMBL" id="CABIJS010000510">
    <property type="protein sequence ID" value="VUZ52599.1"/>
    <property type="molecule type" value="Genomic_DNA"/>
</dbReference>
<reference evidence="3 4" key="1">
    <citation type="submission" date="2019-07" db="EMBL/GenBank/DDBJ databases">
        <authorList>
            <person name="Jastrzebski P J."/>
            <person name="Paukszto L."/>
            <person name="Jastrzebski P J."/>
        </authorList>
    </citation>
    <scope>NUCLEOTIDE SEQUENCE [LARGE SCALE GENOMIC DNA]</scope>
    <source>
        <strain evidence="3 4">WMS-il1</strain>
    </source>
</reference>
<protein>
    <submittedName>
        <fullName evidence="3">Uncharacterized protein</fullName>
    </submittedName>
</protein>
<dbReference type="AlphaFoldDB" id="A0A564YZZ6"/>
<proteinExistence type="predicted"/>